<keyword evidence="3" id="KW-1185">Reference proteome</keyword>
<dbReference type="InterPro" id="IPR001296">
    <property type="entry name" value="Glyco_trans_1"/>
</dbReference>
<organism evidence="2 3">
    <name type="scientific">Aliarcobacter vitoriensis</name>
    <dbReference type="NCBI Taxonomy" id="2011099"/>
    <lineage>
        <taxon>Bacteria</taxon>
        <taxon>Pseudomonadati</taxon>
        <taxon>Campylobacterota</taxon>
        <taxon>Epsilonproteobacteria</taxon>
        <taxon>Campylobacterales</taxon>
        <taxon>Arcobacteraceae</taxon>
        <taxon>Aliarcobacter</taxon>
    </lineage>
</organism>
<accession>A0A366MWL0</accession>
<comment type="caution">
    <text evidence="2">The sequence shown here is derived from an EMBL/GenBank/DDBJ whole genome shotgun (WGS) entry which is preliminary data.</text>
</comment>
<sequence>MSKKTVYFKSTNLLIEEIKKQNNIEILKEPNSLIKLFKKQTFPDIYFHSGILDEKAMKYIKNSKITISNSFSVKNLIIQKSKLSSEKIEVIYPSINIDYKNIDELKEKYIEKFDFFPTTKLIFFTAKNFKTSGIKEFLEICSSITYPDFRVIIAGSKQQIANLNFSLTKYSKLKDKLILLEDYKNIDELFLISDIFILPTQNKTFATNILKAMFCECVVFLPINNDAKEIIDVYASMERVNDPSTAFKIDAVLYDDRELNKIKIENKEKAMECILENNLNKFNQILSQI</sequence>
<dbReference type="EMBL" id="PDKB01000003">
    <property type="protein sequence ID" value="RBQ29859.1"/>
    <property type="molecule type" value="Genomic_DNA"/>
</dbReference>
<feature type="domain" description="Glycosyl transferase family 1" evidence="1">
    <location>
        <begin position="106"/>
        <end position="256"/>
    </location>
</feature>
<dbReference type="RefSeq" id="WP_113893159.1">
    <property type="nucleotide sequence ID" value="NZ_JANJGA010000004.1"/>
</dbReference>
<gene>
    <name evidence="2" type="ORF">CRU91_02755</name>
</gene>
<evidence type="ECO:0000313" key="2">
    <source>
        <dbReference type="EMBL" id="RBQ29859.1"/>
    </source>
</evidence>
<dbReference type="OrthoDB" id="433681at2"/>
<evidence type="ECO:0000259" key="1">
    <source>
        <dbReference type="Pfam" id="PF00534"/>
    </source>
</evidence>
<dbReference type="GO" id="GO:0016757">
    <property type="term" value="F:glycosyltransferase activity"/>
    <property type="evidence" value="ECO:0007669"/>
    <property type="project" value="InterPro"/>
</dbReference>
<name>A0A366MWL0_9BACT</name>
<dbReference type="Proteomes" id="UP000252669">
    <property type="component" value="Unassembled WGS sequence"/>
</dbReference>
<protein>
    <recommendedName>
        <fullName evidence="1">Glycosyl transferase family 1 domain-containing protein</fullName>
    </recommendedName>
</protein>
<dbReference type="Gene3D" id="3.40.50.2000">
    <property type="entry name" value="Glycogen Phosphorylase B"/>
    <property type="match status" value="2"/>
</dbReference>
<dbReference type="AlphaFoldDB" id="A0A366MWL0"/>
<reference evidence="2 3" key="1">
    <citation type="submission" date="2017-10" db="EMBL/GenBank/DDBJ databases">
        <title>Genomics of the genus Arcobacter.</title>
        <authorList>
            <person name="Perez-Cataluna A."/>
            <person name="Figueras M.J."/>
        </authorList>
    </citation>
    <scope>NUCLEOTIDE SEQUENCE [LARGE SCALE GENOMIC DNA]</scope>
    <source>
        <strain evidence="2 3">CECT 9230</strain>
    </source>
</reference>
<evidence type="ECO:0000313" key="3">
    <source>
        <dbReference type="Proteomes" id="UP000252669"/>
    </source>
</evidence>
<dbReference type="Pfam" id="PF00534">
    <property type="entry name" value="Glycos_transf_1"/>
    <property type="match status" value="1"/>
</dbReference>
<proteinExistence type="predicted"/>
<dbReference type="SUPFAM" id="SSF53756">
    <property type="entry name" value="UDP-Glycosyltransferase/glycogen phosphorylase"/>
    <property type="match status" value="1"/>
</dbReference>